<keyword evidence="3" id="KW-1185">Reference proteome</keyword>
<evidence type="ECO:0000313" key="2">
    <source>
        <dbReference type="EMBL" id="KAJ7216352.1"/>
    </source>
</evidence>
<dbReference type="Proteomes" id="UP001219525">
    <property type="component" value="Unassembled WGS sequence"/>
</dbReference>
<dbReference type="EMBL" id="JARJCW010000015">
    <property type="protein sequence ID" value="KAJ7216352.1"/>
    <property type="molecule type" value="Genomic_DNA"/>
</dbReference>
<dbReference type="AlphaFoldDB" id="A0AAD6VLB0"/>
<feature type="region of interest" description="Disordered" evidence="1">
    <location>
        <begin position="35"/>
        <end position="138"/>
    </location>
</feature>
<reference evidence="2" key="1">
    <citation type="submission" date="2023-03" db="EMBL/GenBank/DDBJ databases">
        <title>Massive genome expansion in bonnet fungi (Mycena s.s.) driven by repeated elements and novel gene families across ecological guilds.</title>
        <authorList>
            <consortium name="Lawrence Berkeley National Laboratory"/>
            <person name="Harder C.B."/>
            <person name="Miyauchi S."/>
            <person name="Viragh M."/>
            <person name="Kuo A."/>
            <person name="Thoen E."/>
            <person name="Andreopoulos B."/>
            <person name="Lu D."/>
            <person name="Skrede I."/>
            <person name="Drula E."/>
            <person name="Henrissat B."/>
            <person name="Morin E."/>
            <person name="Kohler A."/>
            <person name="Barry K."/>
            <person name="LaButti K."/>
            <person name="Morin E."/>
            <person name="Salamov A."/>
            <person name="Lipzen A."/>
            <person name="Mereny Z."/>
            <person name="Hegedus B."/>
            <person name="Baldrian P."/>
            <person name="Stursova M."/>
            <person name="Weitz H."/>
            <person name="Taylor A."/>
            <person name="Grigoriev I.V."/>
            <person name="Nagy L.G."/>
            <person name="Martin F."/>
            <person name="Kauserud H."/>
        </authorList>
    </citation>
    <scope>NUCLEOTIDE SEQUENCE</scope>
    <source>
        <strain evidence="2">9144</strain>
    </source>
</reference>
<sequence>MPLFRNHHAMDINAWHVPCPEPSCTRYLPAPRKCQSGANHGKCQGSPRVPPATAPPATSTPLPSTLLSTAPPASTPSAVQTTSTLPSTAPPTAHPGHRAATQPKHHKYTSAPSSGAEAHATRHAPGPRFLFYVPPEYN</sequence>
<evidence type="ECO:0000256" key="1">
    <source>
        <dbReference type="SAM" id="MobiDB-lite"/>
    </source>
</evidence>
<feature type="compositionally biased region" description="Low complexity" evidence="1">
    <location>
        <begin position="55"/>
        <end position="87"/>
    </location>
</feature>
<organism evidence="2 3">
    <name type="scientific">Mycena pura</name>
    <dbReference type="NCBI Taxonomy" id="153505"/>
    <lineage>
        <taxon>Eukaryota</taxon>
        <taxon>Fungi</taxon>
        <taxon>Dikarya</taxon>
        <taxon>Basidiomycota</taxon>
        <taxon>Agaricomycotina</taxon>
        <taxon>Agaricomycetes</taxon>
        <taxon>Agaricomycetidae</taxon>
        <taxon>Agaricales</taxon>
        <taxon>Marasmiineae</taxon>
        <taxon>Mycenaceae</taxon>
        <taxon>Mycena</taxon>
    </lineage>
</organism>
<protein>
    <submittedName>
        <fullName evidence="2">Uncharacterized protein</fullName>
    </submittedName>
</protein>
<name>A0AAD6VLB0_9AGAR</name>
<accession>A0AAD6VLB0</accession>
<proteinExistence type="predicted"/>
<comment type="caution">
    <text evidence="2">The sequence shown here is derived from an EMBL/GenBank/DDBJ whole genome shotgun (WGS) entry which is preliminary data.</text>
</comment>
<evidence type="ECO:0000313" key="3">
    <source>
        <dbReference type="Proteomes" id="UP001219525"/>
    </source>
</evidence>
<gene>
    <name evidence="2" type="ORF">GGX14DRAFT_561926</name>
</gene>